<evidence type="ECO:0000256" key="8">
    <source>
        <dbReference type="SAM" id="Phobius"/>
    </source>
</evidence>
<keyword evidence="6 8" id="KW-0472">Membrane</keyword>
<evidence type="ECO:0000256" key="2">
    <source>
        <dbReference type="ARBA" id="ARBA00004236"/>
    </source>
</evidence>
<reference evidence="10 11" key="1">
    <citation type="submission" date="2019-07" db="EMBL/GenBank/DDBJ databases">
        <title>Sphingomonas solaris sp. nov., isolated from a solar panel from Boston, Massachusetts.</title>
        <authorList>
            <person name="Tanner K."/>
            <person name="Pascual J."/>
            <person name="Mancuso C."/>
            <person name="Pereto J."/>
            <person name="Khalil A."/>
            <person name="Vilanova C."/>
        </authorList>
    </citation>
    <scope>NUCLEOTIDE SEQUENCE [LARGE SCALE GENOMIC DNA]</scope>
    <source>
        <strain evidence="10 11">R4DWN</strain>
    </source>
</reference>
<keyword evidence="5 8" id="KW-1133">Transmembrane helix</keyword>
<dbReference type="Pfam" id="PF09976">
    <property type="entry name" value="TPR_21"/>
    <property type="match status" value="1"/>
</dbReference>
<keyword evidence="11" id="KW-1185">Reference proteome</keyword>
<dbReference type="EMBL" id="VNIM01000013">
    <property type="protein sequence ID" value="TVV76145.1"/>
    <property type="molecule type" value="Genomic_DNA"/>
</dbReference>
<dbReference type="OrthoDB" id="7173339at2"/>
<comment type="caution">
    <text evidence="10">The sequence shown here is derived from an EMBL/GenBank/DDBJ whole genome shotgun (WGS) entry which is preliminary data.</text>
</comment>
<evidence type="ECO:0000256" key="3">
    <source>
        <dbReference type="ARBA" id="ARBA00022475"/>
    </source>
</evidence>
<keyword evidence="4 8" id="KW-0812">Transmembrane</keyword>
<feature type="domain" description="Ancillary SecYEG translocon subunit/Cell division coordinator CpoB TPR" evidence="9">
    <location>
        <begin position="26"/>
        <end position="193"/>
    </location>
</feature>
<dbReference type="AlphaFoldDB" id="A0A558R9T9"/>
<dbReference type="InterPro" id="IPR026039">
    <property type="entry name" value="YfgM"/>
</dbReference>
<proteinExistence type="predicted"/>
<dbReference type="InterPro" id="IPR018704">
    <property type="entry name" value="SecYEG/CpoB_TPR"/>
</dbReference>
<organism evidence="10 11">
    <name type="scientific">Alterirhizorhabdus solaris</name>
    <dbReference type="NCBI Taxonomy" id="2529389"/>
    <lineage>
        <taxon>Bacteria</taxon>
        <taxon>Pseudomonadati</taxon>
        <taxon>Pseudomonadota</taxon>
        <taxon>Alphaproteobacteria</taxon>
        <taxon>Sphingomonadales</taxon>
        <taxon>Rhizorhabdaceae</taxon>
        <taxon>Alterirhizorhabdus</taxon>
    </lineage>
</organism>
<protein>
    <submittedName>
        <fullName evidence="10">Tetratricopeptide repeat protein</fullName>
    </submittedName>
</protein>
<dbReference type="RefSeq" id="WP_145148853.1">
    <property type="nucleotide sequence ID" value="NZ_VNIM01000013.1"/>
</dbReference>
<evidence type="ECO:0000313" key="11">
    <source>
        <dbReference type="Proteomes" id="UP000318681"/>
    </source>
</evidence>
<keyword evidence="7" id="KW-0143">Chaperone</keyword>
<dbReference type="PANTHER" id="PTHR38035">
    <property type="entry name" value="UPF0070 PROTEIN YFGM"/>
    <property type="match status" value="1"/>
</dbReference>
<name>A0A558R9T9_9SPHN</name>
<dbReference type="GO" id="GO:0044877">
    <property type="term" value="F:protein-containing complex binding"/>
    <property type="evidence" value="ECO:0007669"/>
    <property type="project" value="InterPro"/>
</dbReference>
<evidence type="ECO:0000256" key="1">
    <source>
        <dbReference type="ARBA" id="ARBA00004167"/>
    </source>
</evidence>
<comment type="subcellular location">
    <subcellularLocation>
        <location evidence="2">Cell membrane</location>
    </subcellularLocation>
    <subcellularLocation>
        <location evidence="1">Membrane</location>
        <topology evidence="1">Single-pass membrane protein</topology>
    </subcellularLocation>
</comment>
<dbReference type="PANTHER" id="PTHR38035:SF1">
    <property type="entry name" value="ANCILLARY SECYEG TRANSLOCON SUBUNIT"/>
    <property type="match status" value="1"/>
</dbReference>
<evidence type="ECO:0000256" key="4">
    <source>
        <dbReference type="ARBA" id="ARBA00022692"/>
    </source>
</evidence>
<evidence type="ECO:0000259" key="9">
    <source>
        <dbReference type="Pfam" id="PF09976"/>
    </source>
</evidence>
<evidence type="ECO:0000313" key="10">
    <source>
        <dbReference type="EMBL" id="TVV76145.1"/>
    </source>
</evidence>
<dbReference type="GO" id="GO:0005886">
    <property type="term" value="C:plasma membrane"/>
    <property type="evidence" value="ECO:0007669"/>
    <property type="project" value="UniProtKB-SubCell"/>
</dbReference>
<evidence type="ECO:0000256" key="6">
    <source>
        <dbReference type="ARBA" id="ARBA00023136"/>
    </source>
</evidence>
<keyword evidence="3" id="KW-1003">Cell membrane</keyword>
<sequence>MALTPQNEETFFREVDEELRRDQLGSFWRRYGKLLVAGIVVALLLFAGYLFWQHRREQAAGVAGEQLSSALRDVSDNKPAAAAPVLAKLADSDVAGYRATARLTSAALALDKGDDKAAIAQYGAIAADDSLAQPFRDLALIRQTAVQYDTLPPAQIIARLKPLAVAGNPWFGSAGELVGLAYRKMGKNDLAGPLFAAMAKDKDVPETIRARAMRLAGLLGADTAGQAAGTAATGPVGE</sequence>
<accession>A0A558R9T9</accession>
<gene>
    <name evidence="10" type="ORF">FOY91_05240</name>
</gene>
<dbReference type="Proteomes" id="UP000318681">
    <property type="component" value="Unassembled WGS sequence"/>
</dbReference>
<feature type="transmembrane region" description="Helical" evidence="8">
    <location>
        <begin position="34"/>
        <end position="52"/>
    </location>
</feature>
<evidence type="ECO:0000256" key="5">
    <source>
        <dbReference type="ARBA" id="ARBA00022989"/>
    </source>
</evidence>
<evidence type="ECO:0000256" key="7">
    <source>
        <dbReference type="ARBA" id="ARBA00023186"/>
    </source>
</evidence>